<comment type="caution">
    <text evidence="2">The sequence shown here is derived from an EMBL/GenBank/DDBJ whole genome shotgun (WGS) entry which is preliminary data.</text>
</comment>
<keyword evidence="1" id="KW-0472">Membrane</keyword>
<proteinExistence type="predicted"/>
<dbReference type="AlphaFoldDB" id="A0A0D8JEH9"/>
<dbReference type="EMBL" id="JRHC01000001">
    <property type="protein sequence ID" value="KJF44941.1"/>
    <property type="molecule type" value="Genomic_DNA"/>
</dbReference>
<evidence type="ECO:0000256" key="1">
    <source>
        <dbReference type="SAM" id="Phobius"/>
    </source>
</evidence>
<keyword evidence="3" id="KW-1185">Reference proteome</keyword>
<feature type="transmembrane region" description="Helical" evidence="1">
    <location>
        <begin position="12"/>
        <end position="33"/>
    </location>
</feature>
<evidence type="ECO:0000313" key="2">
    <source>
        <dbReference type="EMBL" id="KJF44941.1"/>
    </source>
</evidence>
<dbReference type="OrthoDB" id="964123at2"/>
<feature type="transmembrane region" description="Helical" evidence="1">
    <location>
        <begin position="45"/>
        <end position="65"/>
    </location>
</feature>
<sequence>MRTLKFYKTVFLIAAAYDLILGVSFFLLYPNVYAMFNIPLPETEAYLQLNAAFVFAQGILYWFVYRNIKRNVDIVKVAVAYKLAYAWVALYNWGIGELPHVVFAVFGLIDIAFIALFLLFLTDYRKVTE</sequence>
<accession>A0A0D8JEH9</accession>
<protein>
    <submittedName>
        <fullName evidence="2">Uncharacterized protein</fullName>
    </submittedName>
</protein>
<evidence type="ECO:0000313" key="3">
    <source>
        <dbReference type="Proteomes" id="UP000032544"/>
    </source>
</evidence>
<feature type="transmembrane region" description="Helical" evidence="1">
    <location>
        <begin position="77"/>
        <end position="95"/>
    </location>
</feature>
<name>A0A0D8JEH9_9BACT</name>
<feature type="transmembrane region" description="Helical" evidence="1">
    <location>
        <begin position="101"/>
        <end position="121"/>
    </location>
</feature>
<keyword evidence="1" id="KW-0812">Transmembrane</keyword>
<reference evidence="2 3" key="1">
    <citation type="submission" date="2014-09" db="EMBL/GenBank/DDBJ databases">
        <title>Draft Genome Sequence of Draconibacterium sp. JN14CK-3.</title>
        <authorList>
            <person name="Dong C."/>
            <person name="Lai Q."/>
            <person name="Shao Z."/>
        </authorList>
    </citation>
    <scope>NUCLEOTIDE SEQUENCE [LARGE SCALE GENOMIC DNA]</scope>
    <source>
        <strain evidence="2 3">JN14CK-3</strain>
    </source>
</reference>
<dbReference type="Proteomes" id="UP000032544">
    <property type="component" value="Unassembled WGS sequence"/>
</dbReference>
<keyword evidence="1" id="KW-1133">Transmembrane helix</keyword>
<organism evidence="2 3">
    <name type="scientific">Draconibacterium sediminis</name>
    <dbReference type="NCBI Taxonomy" id="1544798"/>
    <lineage>
        <taxon>Bacteria</taxon>
        <taxon>Pseudomonadati</taxon>
        <taxon>Bacteroidota</taxon>
        <taxon>Bacteroidia</taxon>
        <taxon>Marinilabiliales</taxon>
        <taxon>Prolixibacteraceae</taxon>
        <taxon>Draconibacterium</taxon>
    </lineage>
</organism>
<dbReference type="RefSeq" id="WP_045026576.1">
    <property type="nucleotide sequence ID" value="NZ_JRHC01000001.1"/>
</dbReference>
<gene>
    <name evidence="2" type="ORF">LH29_05835</name>
</gene>